<evidence type="ECO:0000313" key="7">
    <source>
        <dbReference type="EMBL" id="CAB5009963.1"/>
    </source>
</evidence>
<dbReference type="EMBL" id="CAEZYL010000078">
    <property type="protein sequence ID" value="CAB4728497.1"/>
    <property type="molecule type" value="Genomic_DNA"/>
</dbReference>
<dbReference type="AlphaFoldDB" id="A0A6J6FML0"/>
<protein>
    <submittedName>
        <fullName evidence="2">Unannotated protein</fullName>
    </submittedName>
</protein>
<dbReference type="EMBL" id="CAEZUY010000066">
    <property type="protein sequence ID" value="CAB4616529.1"/>
    <property type="molecule type" value="Genomic_DNA"/>
</dbReference>
<dbReference type="EMBL" id="CAFBME010000086">
    <property type="protein sequence ID" value="CAB4899423.1"/>
    <property type="molecule type" value="Genomic_DNA"/>
</dbReference>
<evidence type="ECO:0000313" key="2">
    <source>
        <dbReference type="EMBL" id="CAB4589887.1"/>
    </source>
</evidence>
<reference evidence="2" key="1">
    <citation type="submission" date="2020-05" db="EMBL/GenBank/DDBJ databases">
        <authorList>
            <person name="Chiriac C."/>
            <person name="Salcher M."/>
            <person name="Ghai R."/>
            <person name="Kavagutti S V."/>
        </authorList>
    </citation>
    <scope>NUCLEOTIDE SEQUENCE</scope>
</reference>
<proteinExistence type="predicted"/>
<dbReference type="InterPro" id="IPR023869">
    <property type="entry name" value="tRNA_Adeno_NH3ase_assoc_put"/>
</dbReference>
<sequence>MTQDFGVIAWHEDGRWTLSELEITRDLGHVIDQLKAQRTNGGAIALISIDEEFFIVVRSLGTKMQMMISDATYALEYDIAAELIEILDLPFPEENDESEPGGDIDLLSDLGMSAMELEVISFDSDLYPDEQIDAIAARLGFGNEFTELYEMP</sequence>
<evidence type="ECO:0000313" key="5">
    <source>
        <dbReference type="EMBL" id="CAB4899423.1"/>
    </source>
</evidence>
<evidence type="ECO:0000313" key="1">
    <source>
        <dbReference type="EMBL" id="CAB4539888.1"/>
    </source>
</evidence>
<dbReference type="EMBL" id="CAFBPI010000016">
    <property type="protein sequence ID" value="CAB5009963.1"/>
    <property type="molecule type" value="Genomic_DNA"/>
</dbReference>
<organism evidence="2">
    <name type="scientific">freshwater metagenome</name>
    <dbReference type="NCBI Taxonomy" id="449393"/>
    <lineage>
        <taxon>unclassified sequences</taxon>
        <taxon>metagenomes</taxon>
        <taxon>ecological metagenomes</taxon>
    </lineage>
</organism>
<evidence type="ECO:0000313" key="3">
    <source>
        <dbReference type="EMBL" id="CAB4616529.1"/>
    </source>
</evidence>
<dbReference type="EMBL" id="CAEZSC010000066">
    <property type="protein sequence ID" value="CAB4539888.1"/>
    <property type="molecule type" value="Genomic_DNA"/>
</dbReference>
<dbReference type="EMBL" id="CAFBNS010000146">
    <property type="protein sequence ID" value="CAB4964465.1"/>
    <property type="molecule type" value="Genomic_DNA"/>
</dbReference>
<accession>A0A6J6FML0</accession>
<evidence type="ECO:0000313" key="4">
    <source>
        <dbReference type="EMBL" id="CAB4728497.1"/>
    </source>
</evidence>
<dbReference type="EMBL" id="CAEZUD010000026">
    <property type="protein sequence ID" value="CAB4589887.1"/>
    <property type="molecule type" value="Genomic_DNA"/>
</dbReference>
<gene>
    <name evidence="1" type="ORF">UFOPK1380_00989</name>
    <name evidence="2" type="ORF">UFOPK1778_00633</name>
    <name evidence="3" type="ORF">UFOPK1863_00745</name>
    <name evidence="4" type="ORF">UFOPK2689_01034</name>
    <name evidence="5" type="ORF">UFOPK3555_00824</name>
    <name evidence="6" type="ORF">UFOPK3874_00790</name>
    <name evidence="7" type="ORF">UFOPK4095_00411</name>
</gene>
<evidence type="ECO:0000313" key="6">
    <source>
        <dbReference type="EMBL" id="CAB4964465.1"/>
    </source>
</evidence>
<dbReference type="NCBIfam" id="TIGR03941">
    <property type="entry name" value="tRNA_deam_assoc"/>
    <property type="match status" value="1"/>
</dbReference>
<name>A0A6J6FML0_9ZZZZ</name>